<dbReference type="Proteomes" id="UP000618591">
    <property type="component" value="Unassembled WGS sequence"/>
</dbReference>
<gene>
    <name evidence="2" type="ORF">GCM10011395_18990</name>
</gene>
<dbReference type="PROSITE" id="PS51186">
    <property type="entry name" value="GNAT"/>
    <property type="match status" value="1"/>
</dbReference>
<dbReference type="PANTHER" id="PTHR43792">
    <property type="entry name" value="GNAT FAMILY, PUTATIVE (AFU_ORTHOLOGUE AFUA_3G00765)-RELATED-RELATED"/>
    <property type="match status" value="1"/>
</dbReference>
<comment type="caution">
    <text evidence="2">The sequence shown here is derived from an EMBL/GenBank/DDBJ whole genome shotgun (WGS) entry which is preliminary data.</text>
</comment>
<dbReference type="EMBL" id="BMDW01000010">
    <property type="protein sequence ID" value="GGA48892.1"/>
    <property type="molecule type" value="Genomic_DNA"/>
</dbReference>
<keyword evidence="3" id="KW-1185">Reference proteome</keyword>
<dbReference type="Gene3D" id="3.40.630.30">
    <property type="match status" value="1"/>
</dbReference>
<dbReference type="SUPFAM" id="SSF55729">
    <property type="entry name" value="Acyl-CoA N-acyltransferases (Nat)"/>
    <property type="match status" value="1"/>
</dbReference>
<dbReference type="InterPro" id="IPR051531">
    <property type="entry name" value="N-acetyltransferase"/>
</dbReference>
<proteinExistence type="predicted"/>
<dbReference type="Pfam" id="PF13302">
    <property type="entry name" value="Acetyltransf_3"/>
    <property type="match status" value="1"/>
</dbReference>
<accession>A0ABQ1GRH2</accession>
<sequence length="180" mass="19877">MIDAVVETARLRLRVPDPSDRPALHAMWADPQVMADLAPVKDAAASDETLARHDSFRHERIGFWTVERRADGAVIGFCGLKRGNPGSPIEGVLEIGWMLAVPYWGQGFAKEAAAASIDWAWANLAEDRIVAITAARNAKSRMLMERLGMDRVTGGDFDHPNFAEGDPLRRTVLYEILRPA</sequence>
<dbReference type="InterPro" id="IPR016181">
    <property type="entry name" value="Acyl_CoA_acyltransferase"/>
</dbReference>
<reference evidence="3" key="1">
    <citation type="journal article" date="2019" name="Int. J. Syst. Evol. Microbiol.">
        <title>The Global Catalogue of Microorganisms (GCM) 10K type strain sequencing project: providing services to taxonomists for standard genome sequencing and annotation.</title>
        <authorList>
            <consortium name="The Broad Institute Genomics Platform"/>
            <consortium name="The Broad Institute Genome Sequencing Center for Infectious Disease"/>
            <person name="Wu L."/>
            <person name="Ma J."/>
        </authorList>
    </citation>
    <scope>NUCLEOTIDE SEQUENCE [LARGE SCALE GENOMIC DNA]</scope>
    <source>
        <strain evidence="3">CGMCC 1.10106</strain>
    </source>
</reference>
<dbReference type="RefSeq" id="WP_188446842.1">
    <property type="nucleotide sequence ID" value="NZ_BMDW01000010.1"/>
</dbReference>
<evidence type="ECO:0000259" key="1">
    <source>
        <dbReference type="PROSITE" id="PS51186"/>
    </source>
</evidence>
<name>A0ABQ1GRH2_9SPHN</name>
<feature type="domain" description="N-acetyltransferase" evidence="1">
    <location>
        <begin position="11"/>
        <end position="179"/>
    </location>
</feature>
<organism evidence="2 3">
    <name type="scientific">Sphingomonas psychrolutea</name>
    <dbReference type="NCBI Taxonomy" id="1259676"/>
    <lineage>
        <taxon>Bacteria</taxon>
        <taxon>Pseudomonadati</taxon>
        <taxon>Pseudomonadota</taxon>
        <taxon>Alphaproteobacteria</taxon>
        <taxon>Sphingomonadales</taxon>
        <taxon>Sphingomonadaceae</taxon>
        <taxon>Sphingomonas</taxon>
    </lineage>
</organism>
<evidence type="ECO:0000313" key="3">
    <source>
        <dbReference type="Proteomes" id="UP000618591"/>
    </source>
</evidence>
<dbReference type="InterPro" id="IPR000182">
    <property type="entry name" value="GNAT_dom"/>
</dbReference>
<dbReference type="PANTHER" id="PTHR43792:SF1">
    <property type="entry name" value="N-ACETYLTRANSFERASE DOMAIN-CONTAINING PROTEIN"/>
    <property type="match status" value="1"/>
</dbReference>
<evidence type="ECO:0000313" key="2">
    <source>
        <dbReference type="EMBL" id="GGA48892.1"/>
    </source>
</evidence>
<protein>
    <submittedName>
        <fullName evidence="2">Acetyltransferase</fullName>
    </submittedName>
</protein>